<dbReference type="PROSITE" id="PS01219">
    <property type="entry name" value="AMMONIUM_TRANSP"/>
    <property type="match status" value="1"/>
</dbReference>
<dbReference type="PANTHER" id="PTHR11730:SF6">
    <property type="entry name" value="AMMONIUM TRANSPORTER"/>
    <property type="match status" value="1"/>
</dbReference>
<organism evidence="10">
    <name type="scientific">Leucothrix mucor</name>
    <dbReference type="NCBI Taxonomy" id="45248"/>
    <lineage>
        <taxon>Bacteria</taxon>
        <taxon>Pseudomonadati</taxon>
        <taxon>Pseudomonadota</taxon>
        <taxon>Gammaproteobacteria</taxon>
        <taxon>Thiotrichales</taxon>
        <taxon>Thiotrichaceae</taxon>
        <taxon>Leucothrix</taxon>
    </lineage>
</organism>
<sequence>MSMMDELQLILNTLWVVFAASLVFFMQAGFAMLESGMVRSKNAVNVIMKNYIDMAFCSLAFWAVGYGLMFGANPTGFFGTDHFVLHDTDSWSYTLLLFQIMFAATAATIVSGALAERIRYWPYIICAILISSFIYPIFGSWAWGGDSESHTMGWLKALGFIDFAGSSVVHAIGGWCALAGVIVLKPRLGRFDKARARVVQNPSKQNKQHSIPGHNLPLVALGGFILWFGWFGFNGGSTLEANANIGKIILNTHLSGAAGVFSAMLTLFIIRKPLLLTSAVNGGLGGLVAICAGCAYMTPPFALLTGSIAGIITIFGSRLLEKLRLDDAVGAVSVHAFAGTWGTLAVGLFHSEQLFNSERLMIQALGAGIACLWAFSTAWVMFTLLNFIVKLRAKTSDERKGLDYSEHFEVAYPEFQQDLLHSGKR</sequence>
<dbReference type="NCBIfam" id="TIGR00836">
    <property type="entry name" value="amt"/>
    <property type="match status" value="1"/>
</dbReference>
<keyword evidence="3 8" id="KW-0813">Transport</keyword>
<evidence type="ECO:0000256" key="3">
    <source>
        <dbReference type="ARBA" id="ARBA00022448"/>
    </source>
</evidence>
<evidence type="ECO:0000256" key="5">
    <source>
        <dbReference type="ARBA" id="ARBA00022989"/>
    </source>
</evidence>
<feature type="transmembrane region" description="Helical" evidence="8">
    <location>
        <begin position="121"/>
        <end position="143"/>
    </location>
</feature>
<dbReference type="InterPro" id="IPR029020">
    <property type="entry name" value="Ammonium/urea_transptr"/>
</dbReference>
<feature type="transmembrane region" description="Helical" evidence="8">
    <location>
        <begin position="92"/>
        <end position="114"/>
    </location>
</feature>
<dbReference type="Proteomes" id="UP000885750">
    <property type="component" value="Unassembled WGS sequence"/>
</dbReference>
<dbReference type="Gene3D" id="1.10.3430.10">
    <property type="entry name" value="Ammonium transporter AmtB like domains"/>
    <property type="match status" value="1"/>
</dbReference>
<feature type="transmembrane region" description="Helical" evidence="8">
    <location>
        <begin position="12"/>
        <end position="33"/>
    </location>
</feature>
<feature type="transmembrane region" description="Helical" evidence="8">
    <location>
        <begin position="301"/>
        <end position="320"/>
    </location>
</feature>
<dbReference type="AlphaFoldDB" id="A0A7V2T108"/>
<keyword evidence="4 8" id="KW-0812">Transmembrane</keyword>
<name>A0A7V2T108_LEUMU</name>
<evidence type="ECO:0000256" key="1">
    <source>
        <dbReference type="ARBA" id="ARBA00004141"/>
    </source>
</evidence>
<dbReference type="EMBL" id="DRMS01000280">
    <property type="protein sequence ID" value="HFC92642.1"/>
    <property type="molecule type" value="Genomic_DNA"/>
</dbReference>
<gene>
    <name evidence="10" type="ORF">ENJ51_07500</name>
</gene>
<dbReference type="PRINTS" id="PR00342">
    <property type="entry name" value="RHESUSRHD"/>
</dbReference>
<accession>A0A7V2T108</accession>
<evidence type="ECO:0000256" key="2">
    <source>
        <dbReference type="ARBA" id="ARBA00005887"/>
    </source>
</evidence>
<keyword evidence="6 8" id="KW-0472">Membrane</keyword>
<comment type="subcellular location">
    <subcellularLocation>
        <location evidence="8">Cell membrane</location>
        <topology evidence="8">Multi-pass membrane protein</topology>
    </subcellularLocation>
    <subcellularLocation>
        <location evidence="1">Membrane</location>
        <topology evidence="1">Multi-pass membrane protein</topology>
    </subcellularLocation>
</comment>
<dbReference type="GO" id="GO:0005886">
    <property type="term" value="C:plasma membrane"/>
    <property type="evidence" value="ECO:0007669"/>
    <property type="project" value="UniProtKB-SubCell"/>
</dbReference>
<comment type="similarity">
    <text evidence="2 8">Belongs to the ammonia transporter channel (TC 1.A.11.2) family.</text>
</comment>
<dbReference type="InterPro" id="IPR001905">
    <property type="entry name" value="Ammonium_transpt"/>
</dbReference>
<evidence type="ECO:0000259" key="9">
    <source>
        <dbReference type="Pfam" id="PF00909"/>
    </source>
</evidence>
<feature type="transmembrane region" description="Helical" evidence="8">
    <location>
        <begin position="163"/>
        <end position="184"/>
    </location>
</feature>
<comment type="caution">
    <text evidence="10">The sequence shown here is derived from an EMBL/GenBank/DDBJ whole genome shotgun (WGS) entry which is preliminary data.</text>
</comment>
<keyword evidence="5 8" id="KW-1133">Transmembrane helix</keyword>
<reference evidence="10" key="1">
    <citation type="journal article" date="2020" name="mSystems">
        <title>Genome- and Community-Level Interaction Insights into Carbon Utilization and Element Cycling Functions of Hydrothermarchaeota in Hydrothermal Sediment.</title>
        <authorList>
            <person name="Zhou Z."/>
            <person name="Liu Y."/>
            <person name="Xu W."/>
            <person name="Pan J."/>
            <person name="Luo Z.H."/>
            <person name="Li M."/>
        </authorList>
    </citation>
    <scope>NUCLEOTIDE SEQUENCE [LARGE SCALE GENOMIC DNA]</scope>
    <source>
        <strain evidence="10">HyVt-493</strain>
    </source>
</reference>
<dbReference type="GO" id="GO:0097272">
    <property type="term" value="P:ammonium homeostasis"/>
    <property type="evidence" value="ECO:0007669"/>
    <property type="project" value="TreeGrafter"/>
</dbReference>
<proteinExistence type="inferred from homology"/>
<evidence type="ECO:0000256" key="4">
    <source>
        <dbReference type="ARBA" id="ARBA00022692"/>
    </source>
</evidence>
<evidence type="ECO:0000256" key="8">
    <source>
        <dbReference type="RuleBase" id="RU362002"/>
    </source>
</evidence>
<dbReference type="PANTHER" id="PTHR11730">
    <property type="entry name" value="AMMONIUM TRANSPORTER"/>
    <property type="match status" value="1"/>
</dbReference>
<evidence type="ECO:0000313" key="10">
    <source>
        <dbReference type="EMBL" id="HFC92642.1"/>
    </source>
</evidence>
<dbReference type="InterPro" id="IPR002229">
    <property type="entry name" value="RhesusRHD"/>
</dbReference>
<feature type="transmembrane region" description="Helical" evidence="8">
    <location>
        <begin position="332"/>
        <end position="350"/>
    </location>
</feature>
<dbReference type="SUPFAM" id="SSF111352">
    <property type="entry name" value="Ammonium transporter"/>
    <property type="match status" value="1"/>
</dbReference>
<feature type="transmembrane region" description="Helical" evidence="8">
    <location>
        <begin position="245"/>
        <end position="267"/>
    </location>
</feature>
<dbReference type="InterPro" id="IPR024041">
    <property type="entry name" value="NH4_transpt_AmtB-like_dom"/>
</dbReference>
<protein>
    <recommendedName>
        <fullName evidence="8">Ammonium transporter</fullName>
    </recommendedName>
</protein>
<keyword evidence="7 8" id="KW-0924">Ammonia transport</keyword>
<feature type="transmembrane region" description="Helical" evidence="8">
    <location>
        <begin position="54"/>
        <end position="72"/>
    </location>
</feature>
<dbReference type="Pfam" id="PF00909">
    <property type="entry name" value="Ammonium_transp"/>
    <property type="match status" value="1"/>
</dbReference>
<feature type="transmembrane region" description="Helical" evidence="8">
    <location>
        <begin position="216"/>
        <end position="233"/>
    </location>
</feature>
<dbReference type="GO" id="GO:0008519">
    <property type="term" value="F:ammonium channel activity"/>
    <property type="evidence" value="ECO:0007669"/>
    <property type="project" value="InterPro"/>
</dbReference>
<feature type="transmembrane region" description="Helical" evidence="8">
    <location>
        <begin position="362"/>
        <end position="389"/>
    </location>
</feature>
<evidence type="ECO:0000256" key="6">
    <source>
        <dbReference type="ARBA" id="ARBA00023136"/>
    </source>
</evidence>
<feature type="domain" description="Ammonium transporter AmtB-like" evidence="9">
    <location>
        <begin position="15"/>
        <end position="412"/>
    </location>
</feature>
<feature type="transmembrane region" description="Helical" evidence="8">
    <location>
        <begin position="274"/>
        <end position="295"/>
    </location>
</feature>
<evidence type="ECO:0000256" key="7">
    <source>
        <dbReference type="ARBA" id="ARBA00023177"/>
    </source>
</evidence>
<dbReference type="InterPro" id="IPR018047">
    <property type="entry name" value="Ammonium_transpt_CS"/>
</dbReference>